<sequence>MPKLYEYFGITVLFYSNEHEPVHVHGKCQGRESKAEIFVLGGDVVRIDFMNVRGRQPLKAMEQALFVEVVRARSADIVQKWIDFFVLNKTIRPERIERRLK</sequence>
<accession>H2CA00</accession>
<protein>
    <recommendedName>
        <fullName evidence="3">DUF4160 domain-containing protein</fullName>
    </recommendedName>
</protein>
<gene>
    <name evidence="1" type="ORF">Lepil_0418</name>
</gene>
<dbReference type="STRING" id="183.GCA_002009735_00010"/>
<dbReference type="RefSeq" id="WP_002769473.1">
    <property type="nucleotide sequence ID" value="NZ_JH597773.1"/>
</dbReference>
<name>H2CA00_9LEPT</name>
<dbReference type="Proteomes" id="UP000005737">
    <property type="component" value="Unassembled WGS sequence"/>
</dbReference>
<proteinExistence type="predicted"/>
<keyword evidence="2" id="KW-1185">Reference proteome</keyword>
<evidence type="ECO:0000313" key="2">
    <source>
        <dbReference type="Proteomes" id="UP000005737"/>
    </source>
</evidence>
<reference evidence="1 2" key="1">
    <citation type="submission" date="2011-10" db="EMBL/GenBank/DDBJ databases">
        <title>The Improved High-Quality Draft genome of Leptonema illini DSM 21528.</title>
        <authorList>
            <consortium name="US DOE Joint Genome Institute (JGI-PGF)"/>
            <person name="Lucas S."/>
            <person name="Copeland A."/>
            <person name="Lapidus A."/>
            <person name="Glavina del Rio T."/>
            <person name="Dalin E."/>
            <person name="Tice H."/>
            <person name="Bruce D."/>
            <person name="Goodwin L."/>
            <person name="Pitluck S."/>
            <person name="Peters L."/>
            <person name="Mikhailova N."/>
            <person name="Held B."/>
            <person name="Kyrpides N."/>
            <person name="Mavromatis K."/>
            <person name="Ivanova N."/>
            <person name="Markowitz V."/>
            <person name="Cheng J.-F."/>
            <person name="Hugenholtz P."/>
            <person name="Woyke T."/>
            <person name="Wu D."/>
            <person name="Gronow S."/>
            <person name="Wellnitz S."/>
            <person name="Brambilla E.-M."/>
            <person name="Klenk H.-P."/>
            <person name="Eisen J.A."/>
        </authorList>
    </citation>
    <scope>NUCLEOTIDE SEQUENCE [LARGE SCALE GENOMIC DNA]</scope>
    <source>
        <strain evidence="1 2">DSM 21528</strain>
    </source>
</reference>
<dbReference type="AlphaFoldDB" id="H2CA00"/>
<dbReference type="HOGENOM" id="CLU_2276167_0_0_12"/>
<dbReference type="InterPro" id="IPR025427">
    <property type="entry name" value="DUF4160"/>
</dbReference>
<evidence type="ECO:0000313" key="1">
    <source>
        <dbReference type="EMBL" id="EHQ05124.1"/>
    </source>
</evidence>
<evidence type="ECO:0008006" key="3">
    <source>
        <dbReference type="Google" id="ProtNLM"/>
    </source>
</evidence>
<organism evidence="1 2">
    <name type="scientific">Leptonema illini DSM 21528</name>
    <dbReference type="NCBI Taxonomy" id="929563"/>
    <lineage>
        <taxon>Bacteria</taxon>
        <taxon>Pseudomonadati</taxon>
        <taxon>Spirochaetota</taxon>
        <taxon>Spirochaetia</taxon>
        <taxon>Leptospirales</taxon>
        <taxon>Leptospiraceae</taxon>
        <taxon>Leptonema</taxon>
    </lineage>
</organism>
<dbReference type="EMBL" id="JH597773">
    <property type="protein sequence ID" value="EHQ05124.1"/>
    <property type="molecule type" value="Genomic_DNA"/>
</dbReference>
<dbReference type="Pfam" id="PF13711">
    <property type="entry name" value="DUF4160"/>
    <property type="match status" value="1"/>
</dbReference>